<dbReference type="AlphaFoldDB" id="C0KHK1"/>
<feature type="domain" description="Bifunctional inhibitor/plant lipid transfer protein/seed storage helical" evidence="11">
    <location>
        <begin position="17"/>
        <end position="102"/>
    </location>
</feature>
<dbReference type="InterPro" id="IPR036312">
    <property type="entry name" value="Bifun_inhib/LTP/seed_sf"/>
</dbReference>
<keyword evidence="6" id="KW-1015">Disulfide bond</keyword>
<evidence type="ECO:0000256" key="7">
    <source>
        <dbReference type="ARBA" id="ARBA00023180"/>
    </source>
</evidence>
<reference evidence="12" key="1">
    <citation type="journal article" date="2009" name="Tree Physiol.">
        <title>Cloning and expression analysis of 14 lipid transfer protein genes from Tamarix hispida responding to different abiotic stresses.</title>
        <authorList>
            <person name="Wang C."/>
            <person name="Yang C."/>
            <person name="Gao C."/>
            <person name="Wang Y."/>
        </authorList>
    </citation>
    <scope>NUCLEOTIDE SEQUENCE</scope>
</reference>
<feature type="compositionally biased region" description="Low complexity" evidence="9">
    <location>
        <begin position="105"/>
        <end position="115"/>
    </location>
</feature>
<dbReference type="InterPro" id="IPR043325">
    <property type="entry name" value="LTSS"/>
</dbReference>
<evidence type="ECO:0000256" key="1">
    <source>
        <dbReference type="ARBA" id="ARBA00004609"/>
    </source>
</evidence>
<dbReference type="CDD" id="cd00010">
    <property type="entry name" value="AAI_LTSS"/>
    <property type="match status" value="1"/>
</dbReference>
<dbReference type="PANTHER" id="PTHR33044">
    <property type="entry name" value="BIFUNCTIONAL INHIBITOR/LIPID-TRANSFER PROTEIN/SEED STORAGE 2S ALBUMIN SUPERFAMILY PROTEIN-RELATED"/>
    <property type="match status" value="1"/>
</dbReference>
<feature type="region of interest" description="Disordered" evidence="9">
    <location>
        <begin position="105"/>
        <end position="125"/>
    </location>
</feature>
<dbReference type="SUPFAM" id="SSF47699">
    <property type="entry name" value="Bifunctional inhibitor/lipid-transfer protein/seed storage 2S albumin"/>
    <property type="match status" value="1"/>
</dbReference>
<dbReference type="Pfam" id="PF14368">
    <property type="entry name" value="LTP_2"/>
    <property type="match status" value="1"/>
</dbReference>
<keyword evidence="8" id="KW-0449">Lipoprotein</keyword>
<keyword evidence="3" id="KW-1003">Cell membrane</keyword>
<protein>
    <submittedName>
        <fullName evidence="12">Protease inhibitor/seed storage/lipid transfer protein family protein</fullName>
    </submittedName>
</protein>
<sequence length="147" mass="15090">MRGIQFLVAMALAGALIATTSEAQASTDCASSLTPCATFLNATTKPPSSCCDPLKKAIETEKDCLCNIFNTPGLLKSFGINVTEATQLPRKCEIPGTSINMCTSAPSSSPAANTTSPPPSAGKAGGRISWSGVLGFLLMGTSLLVIY</sequence>
<feature type="signal peptide" evidence="10">
    <location>
        <begin position="1"/>
        <end position="25"/>
    </location>
</feature>
<evidence type="ECO:0000256" key="9">
    <source>
        <dbReference type="SAM" id="MobiDB-lite"/>
    </source>
</evidence>
<feature type="chain" id="PRO_5002899590" evidence="10">
    <location>
        <begin position="26"/>
        <end position="147"/>
    </location>
</feature>
<evidence type="ECO:0000256" key="4">
    <source>
        <dbReference type="ARBA" id="ARBA00022622"/>
    </source>
</evidence>
<keyword evidence="7" id="KW-0325">Glycoprotein</keyword>
<evidence type="ECO:0000256" key="2">
    <source>
        <dbReference type="ARBA" id="ARBA00009748"/>
    </source>
</evidence>
<comment type="similarity">
    <text evidence="2">Belongs to the plant LTP family.</text>
</comment>
<evidence type="ECO:0000256" key="6">
    <source>
        <dbReference type="ARBA" id="ARBA00023157"/>
    </source>
</evidence>
<evidence type="ECO:0000256" key="3">
    <source>
        <dbReference type="ARBA" id="ARBA00022475"/>
    </source>
</evidence>
<evidence type="ECO:0000259" key="11">
    <source>
        <dbReference type="Pfam" id="PF14368"/>
    </source>
</evidence>
<accession>C0KHK1</accession>
<evidence type="ECO:0000256" key="8">
    <source>
        <dbReference type="ARBA" id="ARBA00023288"/>
    </source>
</evidence>
<keyword evidence="4" id="KW-0472">Membrane</keyword>
<keyword evidence="4" id="KW-0336">GPI-anchor</keyword>
<organism evidence="12">
    <name type="scientific">Tamarix hispida</name>
    <dbReference type="NCBI Taxonomy" id="189793"/>
    <lineage>
        <taxon>Eukaryota</taxon>
        <taxon>Viridiplantae</taxon>
        <taxon>Streptophyta</taxon>
        <taxon>Embryophyta</taxon>
        <taxon>Tracheophyta</taxon>
        <taxon>Spermatophyta</taxon>
        <taxon>Magnoliopsida</taxon>
        <taxon>eudicotyledons</taxon>
        <taxon>Gunneridae</taxon>
        <taxon>Pentapetalae</taxon>
        <taxon>Caryophyllales</taxon>
        <taxon>Tamaricaceae</taxon>
        <taxon>Tamarix</taxon>
    </lineage>
</organism>
<dbReference type="EMBL" id="FJ603281">
    <property type="protein sequence ID" value="ACM78616.1"/>
    <property type="molecule type" value="mRNA"/>
</dbReference>
<evidence type="ECO:0000313" key="12">
    <source>
        <dbReference type="EMBL" id="ACM78616.1"/>
    </source>
</evidence>
<evidence type="ECO:0000256" key="5">
    <source>
        <dbReference type="ARBA" id="ARBA00022729"/>
    </source>
</evidence>
<keyword evidence="5 10" id="KW-0732">Signal</keyword>
<dbReference type="GO" id="GO:0098552">
    <property type="term" value="C:side of membrane"/>
    <property type="evidence" value="ECO:0007669"/>
    <property type="project" value="UniProtKB-KW"/>
</dbReference>
<name>C0KHK1_9CARY</name>
<comment type="subcellular location">
    <subcellularLocation>
        <location evidence="1">Cell membrane</location>
        <topology evidence="1">Lipid-anchor</topology>
        <topology evidence="1">GPI-anchor</topology>
    </subcellularLocation>
</comment>
<dbReference type="InterPro" id="IPR016140">
    <property type="entry name" value="Bifunc_inhib/LTP/seed_store"/>
</dbReference>
<dbReference type="GO" id="GO:0005886">
    <property type="term" value="C:plasma membrane"/>
    <property type="evidence" value="ECO:0007669"/>
    <property type="project" value="UniProtKB-SubCell"/>
</dbReference>
<evidence type="ECO:0000256" key="10">
    <source>
        <dbReference type="SAM" id="SignalP"/>
    </source>
</evidence>
<dbReference type="Gene3D" id="1.10.110.10">
    <property type="entry name" value="Plant lipid-transfer and hydrophobic proteins"/>
    <property type="match status" value="1"/>
</dbReference>
<proteinExistence type="evidence at transcript level"/>